<protein>
    <recommendedName>
        <fullName evidence="4">DUF2846 domain-containing protein</fullName>
    </recommendedName>
</protein>
<keyword evidence="2" id="KW-0614">Plasmid</keyword>
<gene>
    <name evidence="2" type="ORF">D3867_23045</name>
</gene>
<organism evidence="2 3">
    <name type="scientific">Azospirillum brasilense</name>
    <dbReference type="NCBI Taxonomy" id="192"/>
    <lineage>
        <taxon>Bacteria</taxon>
        <taxon>Pseudomonadati</taxon>
        <taxon>Pseudomonadota</taxon>
        <taxon>Alphaproteobacteria</taxon>
        <taxon>Rhodospirillales</taxon>
        <taxon>Azospirillaceae</taxon>
        <taxon>Azospirillum</taxon>
    </lineage>
</organism>
<name>A0A4D8Q669_AZOBR</name>
<reference evidence="2 3" key="1">
    <citation type="submission" date="2018-09" db="EMBL/GenBank/DDBJ databases">
        <title>Whole genome based analysis of evolution and adaptive divergence in Indian and Brazilian strains of Azospirillum brasilense.</title>
        <authorList>
            <person name="Singh C."/>
            <person name="Tripathi A.K."/>
        </authorList>
    </citation>
    <scope>NUCLEOTIDE SEQUENCE [LARGE SCALE GENOMIC DNA]</scope>
    <source>
        <strain evidence="2 3">MTCC4036</strain>
        <plasmid evidence="2 3">p1</plasmid>
    </source>
</reference>
<evidence type="ECO:0000313" key="3">
    <source>
        <dbReference type="Proteomes" id="UP000298596"/>
    </source>
</evidence>
<geneLocation type="plasmid" evidence="2">
    <name>p1</name>
</geneLocation>
<evidence type="ECO:0000256" key="1">
    <source>
        <dbReference type="SAM" id="SignalP"/>
    </source>
</evidence>
<proteinExistence type="predicted"/>
<dbReference type="Proteomes" id="UP000298596">
    <property type="component" value="Plasmid p1"/>
</dbReference>
<evidence type="ECO:0000313" key="2">
    <source>
        <dbReference type="EMBL" id="QCO04751.1"/>
    </source>
</evidence>
<evidence type="ECO:0008006" key="4">
    <source>
        <dbReference type="Google" id="ProtNLM"/>
    </source>
</evidence>
<dbReference type="EMBL" id="CP032331">
    <property type="protein sequence ID" value="QCO04751.1"/>
    <property type="molecule type" value="Genomic_DNA"/>
</dbReference>
<dbReference type="AlphaFoldDB" id="A0A4D8Q669"/>
<feature type="chain" id="PRO_5020342190" description="DUF2846 domain-containing protein" evidence="1">
    <location>
        <begin position="24"/>
        <end position="197"/>
    </location>
</feature>
<accession>A0A4D8Q669</accession>
<feature type="signal peptide" evidence="1">
    <location>
        <begin position="1"/>
        <end position="23"/>
    </location>
</feature>
<keyword evidence="1" id="KW-0732">Signal</keyword>
<sequence>MIARKIRAALLAMGTLLLLNACASTHMRDVPEPIAATKPAENSATLVLMRPSFFGGAIQSSVYDITTGNSEFIGIVSAGKKIAYEAPAGKRRLMVVGESADFMDADFAADQIYYARVVPRLGVWKARFSLEPVPASSSELESDLKSCTWVDNTPASHDWARANIQSVDAKKAEYLDDWEKGSDKPFMAQDTGRKARP</sequence>